<evidence type="ECO:0000256" key="1">
    <source>
        <dbReference type="SAM" id="MobiDB-lite"/>
    </source>
</evidence>
<dbReference type="EMBL" id="OU594952">
    <property type="protein sequence ID" value="CAG9279073.1"/>
    <property type="molecule type" value="Genomic_DNA"/>
</dbReference>
<accession>A0A8J9X1G5</accession>
<reference evidence="3" key="1">
    <citation type="submission" date="2022-02" db="EMBL/GenBank/DDBJ databases">
        <authorList>
            <person name="Giguere J D."/>
        </authorList>
    </citation>
    <scope>NUCLEOTIDE SEQUENCE</scope>
    <source>
        <strain evidence="3">CCAP 1055/1</strain>
    </source>
</reference>
<gene>
    <name evidence="3" type="ORF">PTTT1_LOCUS8924</name>
</gene>
<proteinExistence type="predicted"/>
<evidence type="ECO:0000256" key="2">
    <source>
        <dbReference type="SAM" id="Phobius"/>
    </source>
</evidence>
<name>A0A8J9X1G5_PHATR</name>
<feature type="transmembrane region" description="Helical" evidence="2">
    <location>
        <begin position="333"/>
        <end position="352"/>
    </location>
</feature>
<feature type="transmembrane region" description="Helical" evidence="2">
    <location>
        <begin position="396"/>
        <end position="414"/>
    </location>
</feature>
<evidence type="ECO:0000313" key="3">
    <source>
        <dbReference type="EMBL" id="CAG9279073.1"/>
    </source>
</evidence>
<feature type="transmembrane region" description="Helical" evidence="2">
    <location>
        <begin position="426"/>
        <end position="444"/>
    </location>
</feature>
<keyword evidence="2" id="KW-0472">Membrane</keyword>
<sequence>MAIPMQFGKPSERSGTMEHCQTMIMDRNLSQHRNRGINSGTVTPSMGGISRNASYSSDTAPLLQRSGSSIPSILEYESTNNRSSQNPTERPTITEATNTIRFQVIVWYVGKIDMVEGRVPITFRVTIYWNALDEVDEEEQVHDDETSASTLSRRPAWQMHGRQKAFVKELKDVPSQTVEVPPVSILNVVTFDTIGSPEVSLLQEDTRLMRWTCMYRATLIQEHWRVDDFPHDEHEISLRMAVLAHRQPGSQWDRRIWKLSLATADDSQGSVRVPYGLVVDQVSIPEFSYNKNDGLSFAFEPLDHGPGGNIDRDTCLEVKLKVLRDSSYYDRNIMPLLGLLNFVAISITALEAQNFFERALLTLNITFVEIGMRMTADSKLPSASYQIKMQRILNEYFYGLLVLVLESLFVYELHNYGFRGTGVVDAIAALAVFSHNAYTLFTYYSDAATAQKKFFQIKQEKV</sequence>
<keyword evidence="2" id="KW-0812">Transmembrane</keyword>
<feature type="compositionally biased region" description="Polar residues" evidence="1">
    <location>
        <begin position="51"/>
        <end position="69"/>
    </location>
</feature>
<protein>
    <submittedName>
        <fullName evidence="3">Uncharacterized protein</fullName>
    </submittedName>
</protein>
<dbReference type="AlphaFoldDB" id="A0A8J9X1G5"/>
<organism evidence="3">
    <name type="scientific">Phaeodactylum tricornutum</name>
    <name type="common">Diatom</name>
    <dbReference type="NCBI Taxonomy" id="2850"/>
    <lineage>
        <taxon>Eukaryota</taxon>
        <taxon>Sar</taxon>
        <taxon>Stramenopiles</taxon>
        <taxon>Ochrophyta</taxon>
        <taxon>Bacillariophyta</taxon>
        <taxon>Bacillariophyceae</taxon>
        <taxon>Bacillariophycidae</taxon>
        <taxon>Naviculales</taxon>
        <taxon>Phaeodactylaceae</taxon>
        <taxon>Phaeodactylum</taxon>
    </lineage>
</organism>
<feature type="region of interest" description="Disordered" evidence="1">
    <location>
        <begin position="33"/>
        <end position="69"/>
    </location>
</feature>
<dbReference type="Proteomes" id="UP000836788">
    <property type="component" value="Chromosome 11"/>
</dbReference>
<keyword evidence="2" id="KW-1133">Transmembrane helix</keyword>